<proteinExistence type="predicted"/>
<dbReference type="PANTHER" id="PTHR24148:SF82">
    <property type="entry name" value="HETEROKARYON INCOMPATIBILITY DOMAIN-CONTAINING PROTEIN"/>
    <property type="match status" value="1"/>
</dbReference>
<accession>A0ABR2I0L6</accession>
<evidence type="ECO:0000259" key="2">
    <source>
        <dbReference type="Pfam" id="PF06985"/>
    </source>
</evidence>
<organism evidence="3 4">
    <name type="scientific">Apiospora arundinis</name>
    <dbReference type="NCBI Taxonomy" id="335852"/>
    <lineage>
        <taxon>Eukaryota</taxon>
        <taxon>Fungi</taxon>
        <taxon>Dikarya</taxon>
        <taxon>Ascomycota</taxon>
        <taxon>Pezizomycotina</taxon>
        <taxon>Sordariomycetes</taxon>
        <taxon>Xylariomycetidae</taxon>
        <taxon>Amphisphaeriales</taxon>
        <taxon>Apiosporaceae</taxon>
        <taxon>Apiospora</taxon>
    </lineage>
</organism>
<evidence type="ECO:0000313" key="4">
    <source>
        <dbReference type="Proteomes" id="UP001390339"/>
    </source>
</evidence>
<evidence type="ECO:0000256" key="1">
    <source>
        <dbReference type="SAM" id="MobiDB-lite"/>
    </source>
</evidence>
<reference evidence="3 4" key="1">
    <citation type="journal article" date="2024" name="IMA Fungus">
        <title>Apiospora arundinis, a panoply of carbohydrate-active enzymes and secondary metabolites.</title>
        <authorList>
            <person name="Sorensen T."/>
            <person name="Petersen C."/>
            <person name="Muurmann A.T."/>
            <person name="Christiansen J.V."/>
            <person name="Brundto M.L."/>
            <person name="Overgaard C.K."/>
            <person name="Boysen A.T."/>
            <person name="Wollenberg R.D."/>
            <person name="Larsen T.O."/>
            <person name="Sorensen J.L."/>
            <person name="Nielsen K.L."/>
            <person name="Sondergaard T.E."/>
        </authorList>
    </citation>
    <scope>NUCLEOTIDE SEQUENCE [LARGE SCALE GENOMIC DNA]</scope>
    <source>
        <strain evidence="3 4">AAU 773</strain>
    </source>
</reference>
<dbReference type="InterPro" id="IPR052895">
    <property type="entry name" value="HetReg/Transcr_Mod"/>
</dbReference>
<protein>
    <submittedName>
        <fullName evidence="3">Heterokaryon incompatibility protein-domain-containing protein</fullName>
    </submittedName>
</protein>
<sequence>MRPHPFCIRYSCQPRPRHFVFRGSPRAWQSAHHHGVSTASIYQELDHTRHEIRIIRINPGQRQDDVSCQLETVSLDRRPKYDTLSYNWGNSQDTSTICVNGQLVKISANLLDALRGVRDARKTVALWADALCIDQSNESEKSQQVAMMGQVYRQGRQTWISLGLPDEDWANGAWSPSPIADKNVGRLKRLVRGIWRLFWNHLVLHRSRLSRLGVTHVSDAVRLLESLESKKLDENYRKDGDMAKAMLTWLATREYWKRVWVMQEVALSRKDPICLFGQHRIPLLSLDSVFLNWRDGGVMPLTNWGEGGLKPREQASIVVKLPPDVSSGINRAREICLLRDELWTFRASKRPPLTLARCAQLASHRRTSVAHDYIYGLHGLLSFEDQERVPVDYGLSIPELYASATKVLLRNDNSAGLLGAAVGIDRKNAHGLASWTLNFSSPVKLPAFRTDNEAYGFPPEQSPSNKAYTLSIKGSYLGQHVIKTASQDLTSDNIVDELGLAYRKGGRQAFEERATDVLRQILGMNIEAEPKPDFIPFLQVLTTPFYETSLKEGEGRGTPNDRPLDETLDQMEGPGESPSVRLLQLSREALQDAATMTEEIVADLQTQLREMKLEALSAYHYKVLLLFQYRQRGFQGEDGTLFRTNDGRIGKCRGNVQADDEIWALPGSKTAFVLRPASNERSQGRNTQQNATYHLVGPCICDGLAVDCIGSSDHTAQYIDVI</sequence>
<dbReference type="InterPro" id="IPR010730">
    <property type="entry name" value="HET"/>
</dbReference>
<dbReference type="PANTHER" id="PTHR24148">
    <property type="entry name" value="ANKYRIN REPEAT DOMAIN-CONTAINING PROTEIN 39 HOMOLOG-RELATED"/>
    <property type="match status" value="1"/>
</dbReference>
<dbReference type="Proteomes" id="UP001390339">
    <property type="component" value="Unassembled WGS sequence"/>
</dbReference>
<dbReference type="EMBL" id="JAPCWZ010000007">
    <property type="protein sequence ID" value="KAK8855869.1"/>
    <property type="molecule type" value="Genomic_DNA"/>
</dbReference>
<name>A0ABR2I0L6_9PEZI</name>
<keyword evidence="4" id="KW-1185">Reference proteome</keyword>
<comment type="caution">
    <text evidence="3">The sequence shown here is derived from an EMBL/GenBank/DDBJ whole genome shotgun (WGS) entry which is preliminary data.</text>
</comment>
<feature type="region of interest" description="Disordered" evidence="1">
    <location>
        <begin position="550"/>
        <end position="577"/>
    </location>
</feature>
<feature type="domain" description="Heterokaryon incompatibility" evidence="2">
    <location>
        <begin position="81"/>
        <end position="264"/>
    </location>
</feature>
<gene>
    <name evidence="3" type="ORF">PGQ11_011781</name>
</gene>
<dbReference type="Pfam" id="PF06985">
    <property type="entry name" value="HET"/>
    <property type="match status" value="1"/>
</dbReference>
<evidence type="ECO:0000313" key="3">
    <source>
        <dbReference type="EMBL" id="KAK8855869.1"/>
    </source>
</evidence>